<evidence type="ECO:0000256" key="1">
    <source>
        <dbReference type="ARBA" id="ARBA00004141"/>
    </source>
</evidence>
<dbReference type="InterPro" id="IPR027417">
    <property type="entry name" value="P-loop_NTPase"/>
</dbReference>
<feature type="transmembrane region" description="Helical" evidence="10">
    <location>
        <begin position="340"/>
        <end position="362"/>
    </location>
</feature>
<dbReference type="InterPro" id="IPR017871">
    <property type="entry name" value="ABC_transporter-like_CS"/>
</dbReference>
<feature type="transmembrane region" description="Helical" evidence="10">
    <location>
        <begin position="443"/>
        <end position="462"/>
    </location>
</feature>
<dbReference type="PROSITE" id="PS50893">
    <property type="entry name" value="ABC_TRANSPORTER_2"/>
    <property type="match status" value="2"/>
</dbReference>
<dbReference type="CDD" id="cd03244">
    <property type="entry name" value="ABCC_MRP_domain2"/>
    <property type="match status" value="1"/>
</dbReference>
<protein>
    <recommendedName>
        <fullName evidence="15">ATP-dependent bile acid permease</fullName>
    </recommendedName>
</protein>
<name>A0AAF0E5L7_9BASI</name>
<feature type="transmembrane region" description="Helical" evidence="10">
    <location>
        <begin position="1159"/>
        <end position="1180"/>
    </location>
</feature>
<feature type="domain" description="ABC transmembrane type-1" evidence="12">
    <location>
        <begin position="939"/>
        <end position="1216"/>
    </location>
</feature>
<organism evidence="13 14">
    <name type="scientific">Malassezia obtusa</name>
    <dbReference type="NCBI Taxonomy" id="76774"/>
    <lineage>
        <taxon>Eukaryota</taxon>
        <taxon>Fungi</taxon>
        <taxon>Dikarya</taxon>
        <taxon>Basidiomycota</taxon>
        <taxon>Ustilaginomycotina</taxon>
        <taxon>Malasseziomycetes</taxon>
        <taxon>Malasseziales</taxon>
        <taxon>Malasseziaceae</taxon>
        <taxon>Malassezia</taxon>
    </lineage>
</organism>
<dbReference type="InterPro" id="IPR003439">
    <property type="entry name" value="ABC_transporter-like_ATP-bd"/>
</dbReference>
<feature type="region of interest" description="Disordered" evidence="9">
    <location>
        <begin position="884"/>
        <end position="908"/>
    </location>
</feature>
<sequence length="1512" mass="163011">MPAAWDPQSTLARAERAACAAAFVGDLIGVLATDPDDSLDDTDEHEVDPARFWRRMACAQHALLALVVLGLVLTLDPRAPLGTPLALVFASVLPMAARLVFPALHTPPTARGASRWRAIVCVFAAAFVVLLGELFRWAFGAPYGARDAAGAAVLAAVLGIAGCLPGEPARVATGGSVVALSREDADADADGEGARAVPVAAASARANAPLAQLFFAHFVRLLRATQRAGYLRTDAVPVLGRAMQAPTLAAETERLRRRWLPVRGADGAASISLWSRETRALMRVLLAANRTLFAGMLTLTVAAVACYYAPSFFANRLFAVLEDEALADAPRARLERAAPWVLGLFVTVVVSSTVQGQLWSILEAHLTVRLTTQLSTLFFAKTLGRRDAARAEADVPSGSSQVLTLHLVDLKRVTAMLFDLFMLVNVPFELLVGGYFAYRVLGVSALVGLGATLVLLPLIAVLSRRFTRTNERLMSARDARMGLLNECFLGIRMVKAHAWERLFDARLHTKRAAELASQRRAFVLEALLSTVLELNPLLVTVVAFAHYTVVCGHTLSPKTAFTALAVFSELRWTLTMLPQSLTNLAQALVSLRRLCAFLLADEVVPPPAAGTPPAAPPPAAPRLALEHATVAWPTPRGTPPAFALRACTLAAAPGSRTLVCGRVGAGKSLLLHALLHEADVLHGRVVGPRSPPDALPHDAASRRAARRALDTPHWLRADCVAYAPQTPFLLNTTLRDNILFGLPLGDGARYARVLDACALRADLAHLPRGDLTDVGENGTELSGGQKARVALARAIYSRARVLLLDDVLSAVDAHTAQHLAEHLLGSALLDGRTTLLVSHHVPLVAPRMDQVVCLDAGAVVFAGAPAAFLASEHADGLAALAETGRPAARRAPPAPPAPAPPAELPASRRLRERRERGHIAWRVWRAYIDASSGWPLCTVTLALFAVTNLWELVTNAWLRDWSATQDTSAHSSAWWLGGYVGLVGAGVAFGVLRWAGIYTMSLCASRRLFARMLWRTLRAPLHFHDAITRGGLLNRFGQDLEVLDSKFARAIADVAVKATQLLTTCIALYLVSGWPFVAALLVLTPLYTALSHAYLATARDLQRLASTSRSRVVHAFSSAVHGVVVLRAFGAQDTLTAEMHAVLDNNNRYVWWIAQGARWISQMFNLVSSVLVLGACLLLLRQRHLDAPTADFALTFLIDLNFTLLILMRMYALFQTSGVAVERVFEYADEIELEAPEHTAVRPPPEWPAHGRVDVRGLSVRYAPTLPDVLHDVSFAIAPGAKLAVVGPTGSGKSTLASAFLRFVEPHAGHISIDGVDIAQLGLTDLRTRLQIVPQDPVILSGPLRAVLDTHGAFSDAELRTCLRRVTLLDSDTSPFAELDTPIAEGGANLSQGQRQLLCLARAILYRSRVVLFDEASSSIDLETDTRITDVIRDAFAHSTVLTIAHRLRSVIGYDQLLFLEHGRVAELGEPHALLQNRHSRFYALCRSAGAAELAHLEAAARDAHTRRATPP</sequence>
<dbReference type="InterPro" id="IPR011527">
    <property type="entry name" value="ABC1_TM_dom"/>
</dbReference>
<feature type="domain" description="ABC transmembrane type-1" evidence="12">
    <location>
        <begin position="294"/>
        <end position="586"/>
    </location>
</feature>
<dbReference type="InterPro" id="IPR050173">
    <property type="entry name" value="ABC_transporter_C-like"/>
</dbReference>
<proteinExistence type="predicted"/>
<dbReference type="InterPro" id="IPR036640">
    <property type="entry name" value="ABC1_TM_sf"/>
</dbReference>
<feature type="transmembrane region" description="Helical" evidence="10">
    <location>
        <begin position="1066"/>
        <end position="1087"/>
    </location>
</feature>
<comment type="subcellular location">
    <subcellularLocation>
        <location evidence="1">Membrane</location>
        <topology evidence="1">Multi-pass membrane protein</topology>
    </subcellularLocation>
</comment>
<evidence type="ECO:0000259" key="12">
    <source>
        <dbReference type="PROSITE" id="PS50929"/>
    </source>
</evidence>
<dbReference type="FunFam" id="3.40.50.300:FF:001354">
    <property type="entry name" value="ATP-binding cassette (ABC) transporter, putative"/>
    <property type="match status" value="1"/>
</dbReference>
<dbReference type="Pfam" id="PF00005">
    <property type="entry name" value="ABC_tran"/>
    <property type="match status" value="2"/>
</dbReference>
<keyword evidence="5" id="KW-0547">Nucleotide-binding</keyword>
<evidence type="ECO:0000256" key="5">
    <source>
        <dbReference type="ARBA" id="ARBA00022741"/>
    </source>
</evidence>
<evidence type="ECO:0000256" key="10">
    <source>
        <dbReference type="SAM" id="Phobius"/>
    </source>
</evidence>
<feature type="transmembrane region" description="Helical" evidence="10">
    <location>
        <begin position="291"/>
        <end position="310"/>
    </location>
</feature>
<feature type="transmembrane region" description="Helical" evidence="10">
    <location>
        <begin position="57"/>
        <end position="75"/>
    </location>
</feature>
<feature type="domain" description="ABC transporter" evidence="11">
    <location>
        <begin position="623"/>
        <end position="881"/>
    </location>
</feature>
<feature type="domain" description="ABC transporter" evidence="11">
    <location>
        <begin position="1255"/>
        <end position="1487"/>
    </location>
</feature>
<gene>
    <name evidence="13" type="ORF">MOBT1_002229</name>
</gene>
<evidence type="ECO:0000256" key="2">
    <source>
        <dbReference type="ARBA" id="ARBA00022448"/>
    </source>
</evidence>
<dbReference type="PANTHER" id="PTHR24223">
    <property type="entry name" value="ATP-BINDING CASSETTE SUB-FAMILY C"/>
    <property type="match status" value="1"/>
</dbReference>
<evidence type="ECO:0000256" key="6">
    <source>
        <dbReference type="ARBA" id="ARBA00022840"/>
    </source>
</evidence>
<feature type="transmembrane region" description="Helical" evidence="10">
    <location>
        <begin position="973"/>
        <end position="992"/>
    </location>
</feature>
<dbReference type="GO" id="GO:0140359">
    <property type="term" value="F:ABC-type transporter activity"/>
    <property type="evidence" value="ECO:0007669"/>
    <property type="project" value="InterPro"/>
</dbReference>
<evidence type="ECO:0000256" key="4">
    <source>
        <dbReference type="ARBA" id="ARBA00022737"/>
    </source>
</evidence>
<feature type="transmembrane region" description="Helical" evidence="10">
    <location>
        <begin position="81"/>
        <end position="104"/>
    </location>
</feature>
<dbReference type="SUPFAM" id="SSF52540">
    <property type="entry name" value="P-loop containing nucleoside triphosphate hydrolases"/>
    <property type="match status" value="2"/>
</dbReference>
<dbReference type="PROSITE" id="PS00211">
    <property type="entry name" value="ABC_TRANSPORTER_1"/>
    <property type="match status" value="2"/>
</dbReference>
<feature type="transmembrane region" description="Helical" evidence="10">
    <location>
        <begin position="116"/>
        <end position="139"/>
    </location>
</feature>
<reference evidence="13" key="1">
    <citation type="submission" date="2023-03" db="EMBL/GenBank/DDBJ databases">
        <title>Mating type loci evolution in Malassezia.</title>
        <authorList>
            <person name="Coelho M.A."/>
        </authorList>
    </citation>
    <scope>NUCLEOTIDE SEQUENCE</scope>
    <source>
        <strain evidence="13">CBS 7876</strain>
    </source>
</reference>
<feature type="compositionally biased region" description="Pro residues" evidence="9">
    <location>
        <begin position="892"/>
        <end position="903"/>
    </location>
</feature>
<dbReference type="GO" id="GO:0000329">
    <property type="term" value="C:fungal-type vacuole membrane"/>
    <property type="evidence" value="ECO:0007669"/>
    <property type="project" value="TreeGrafter"/>
</dbReference>
<dbReference type="Gene3D" id="3.40.50.300">
    <property type="entry name" value="P-loop containing nucleotide triphosphate hydrolases"/>
    <property type="match status" value="2"/>
</dbReference>
<dbReference type="FunFam" id="1.20.1560.10:FF:000013">
    <property type="entry name" value="ABC transporter C family member 2"/>
    <property type="match status" value="1"/>
</dbReference>
<feature type="transmembrane region" description="Helical" evidence="10">
    <location>
        <begin position="417"/>
        <end position="437"/>
    </location>
</feature>
<dbReference type="PROSITE" id="PS50929">
    <property type="entry name" value="ABC_TM1F"/>
    <property type="match status" value="2"/>
</dbReference>
<evidence type="ECO:0000313" key="14">
    <source>
        <dbReference type="Proteomes" id="UP001214603"/>
    </source>
</evidence>
<dbReference type="PANTHER" id="PTHR24223:SF353">
    <property type="entry name" value="ABC TRANSPORTER ATP-BINDING PROTEIN_PERMEASE VMR1-RELATED"/>
    <property type="match status" value="1"/>
</dbReference>
<keyword evidence="8 10" id="KW-0472">Membrane</keyword>
<accession>A0AAF0E5L7</accession>
<keyword evidence="4" id="KW-0677">Repeat</keyword>
<dbReference type="InterPro" id="IPR003593">
    <property type="entry name" value="AAA+_ATPase"/>
</dbReference>
<dbReference type="SMART" id="SM00382">
    <property type="entry name" value="AAA"/>
    <property type="match status" value="2"/>
</dbReference>
<keyword evidence="7 10" id="KW-1133">Transmembrane helix</keyword>
<dbReference type="EMBL" id="CP119937">
    <property type="protein sequence ID" value="WFD03538.1"/>
    <property type="molecule type" value="Genomic_DNA"/>
</dbReference>
<evidence type="ECO:0000259" key="11">
    <source>
        <dbReference type="PROSITE" id="PS50893"/>
    </source>
</evidence>
<dbReference type="Pfam" id="PF00664">
    <property type="entry name" value="ABC_membrane"/>
    <property type="match status" value="2"/>
</dbReference>
<dbReference type="GO" id="GO:0005524">
    <property type="term" value="F:ATP binding"/>
    <property type="evidence" value="ECO:0007669"/>
    <property type="project" value="UniProtKB-KW"/>
</dbReference>
<feature type="transmembrane region" description="Helical" evidence="10">
    <location>
        <begin position="932"/>
        <end position="953"/>
    </location>
</feature>
<dbReference type="GO" id="GO:0016887">
    <property type="term" value="F:ATP hydrolysis activity"/>
    <property type="evidence" value="ECO:0007669"/>
    <property type="project" value="InterPro"/>
</dbReference>
<keyword evidence="6" id="KW-0067">ATP-binding</keyword>
<evidence type="ECO:0000256" key="9">
    <source>
        <dbReference type="SAM" id="MobiDB-lite"/>
    </source>
</evidence>
<dbReference type="CDD" id="cd03250">
    <property type="entry name" value="ABCC_MRP_domain1"/>
    <property type="match status" value="1"/>
</dbReference>
<evidence type="ECO:0000256" key="7">
    <source>
        <dbReference type="ARBA" id="ARBA00022989"/>
    </source>
</evidence>
<dbReference type="CDD" id="cd18596">
    <property type="entry name" value="ABC_6TM_VMR1_D1_like"/>
    <property type="match status" value="1"/>
</dbReference>
<evidence type="ECO:0008006" key="15">
    <source>
        <dbReference type="Google" id="ProtNLM"/>
    </source>
</evidence>
<dbReference type="CDD" id="cd18604">
    <property type="entry name" value="ABC_6TM_VMR1_D2_like"/>
    <property type="match status" value="1"/>
</dbReference>
<evidence type="ECO:0000256" key="8">
    <source>
        <dbReference type="ARBA" id="ARBA00023136"/>
    </source>
</evidence>
<keyword evidence="2" id="KW-0813">Transport</keyword>
<feature type="transmembrane region" description="Helical" evidence="10">
    <location>
        <begin position="145"/>
        <end position="164"/>
    </location>
</feature>
<dbReference type="Gene3D" id="1.20.1560.10">
    <property type="entry name" value="ABC transporter type 1, transmembrane domain"/>
    <property type="match status" value="2"/>
</dbReference>
<evidence type="ECO:0000313" key="13">
    <source>
        <dbReference type="EMBL" id="WFD03538.1"/>
    </source>
</evidence>
<evidence type="ECO:0000256" key="3">
    <source>
        <dbReference type="ARBA" id="ARBA00022692"/>
    </source>
</evidence>
<dbReference type="SUPFAM" id="SSF90123">
    <property type="entry name" value="ABC transporter transmembrane region"/>
    <property type="match status" value="2"/>
</dbReference>
<keyword evidence="14" id="KW-1185">Reference proteome</keyword>
<feature type="transmembrane region" description="Helical" evidence="10">
    <location>
        <begin position="1192"/>
        <end position="1214"/>
    </location>
</feature>
<dbReference type="Proteomes" id="UP001214603">
    <property type="component" value="Chromosome 4"/>
</dbReference>
<keyword evidence="3 10" id="KW-0812">Transmembrane</keyword>